<evidence type="ECO:0000313" key="7">
    <source>
        <dbReference type="EMBL" id="AIN47428.1"/>
    </source>
</evidence>
<comment type="similarity">
    <text evidence="1 5">Belongs to the CoaE family.</text>
</comment>
<dbReference type="GO" id="GO:0005524">
    <property type="term" value="F:ATP binding"/>
    <property type="evidence" value="ECO:0007669"/>
    <property type="project" value="UniProtKB-UniRule"/>
</dbReference>
<evidence type="ECO:0000256" key="5">
    <source>
        <dbReference type="HAMAP-Rule" id="MF_00376"/>
    </source>
</evidence>
<keyword evidence="2 5" id="KW-0547">Nucleotide-binding</keyword>
<dbReference type="UniPathway" id="UPA00241">
    <property type="reaction ID" value="UER00356"/>
</dbReference>
<gene>
    <name evidence="5" type="primary">coaE</name>
    <name evidence="7" type="ORF">IM45_1125</name>
</gene>
<dbReference type="Proteomes" id="UP000067325">
    <property type="component" value="Chromosome"/>
</dbReference>
<dbReference type="SUPFAM" id="SSF52540">
    <property type="entry name" value="P-loop containing nucleoside triphosphate hydrolases"/>
    <property type="match status" value="1"/>
</dbReference>
<dbReference type="CDD" id="cd02022">
    <property type="entry name" value="DPCK"/>
    <property type="match status" value="1"/>
</dbReference>
<keyword evidence="3 5" id="KW-0067">ATP-binding</keyword>
<dbReference type="OrthoDB" id="9812943at2"/>
<comment type="subcellular location">
    <subcellularLocation>
        <location evidence="5">Cytoplasm</location>
    </subcellularLocation>
</comment>
<dbReference type="RefSeq" id="WP_038499024.1">
    <property type="nucleotide sequence ID" value="NZ_CP008985.1"/>
</dbReference>
<dbReference type="NCBIfam" id="TIGR00152">
    <property type="entry name" value="dephospho-CoA kinase"/>
    <property type="match status" value="1"/>
</dbReference>
<evidence type="ECO:0000256" key="3">
    <source>
        <dbReference type="ARBA" id="ARBA00022840"/>
    </source>
</evidence>
<dbReference type="GO" id="GO:0015937">
    <property type="term" value="P:coenzyme A biosynthetic process"/>
    <property type="evidence" value="ECO:0007669"/>
    <property type="project" value="UniProtKB-UniRule"/>
</dbReference>
<sequence length="216" mass="24751">MPYVVALTGGIGSGKSTVANIFEALGTPIVDADVISRQIVQPHSKALHFIINRFGSIMLYNNGMLNRTALREQIFSNPEDKVWLNNLLHPIIQQLTEQQIHISYADAPYVLWVVPLLLENNLQQHADRILVVDVSIEKQITRTLIRDNISNKQVENILSAQISHQQRLYYADDIIDNNRSLEETKKHIIKLNNLYLKLAAFKRKQKQNKDTYISDL</sequence>
<dbReference type="GO" id="GO:0005737">
    <property type="term" value="C:cytoplasm"/>
    <property type="evidence" value="ECO:0007669"/>
    <property type="project" value="UniProtKB-SubCell"/>
</dbReference>
<evidence type="ECO:0000313" key="8">
    <source>
        <dbReference type="Proteomes" id="UP000067325"/>
    </source>
</evidence>
<dbReference type="Gene3D" id="3.40.50.300">
    <property type="entry name" value="P-loop containing nucleotide triphosphate hydrolases"/>
    <property type="match status" value="1"/>
</dbReference>
<dbReference type="EMBL" id="CP008985">
    <property type="protein sequence ID" value="AIN47428.1"/>
    <property type="molecule type" value="Genomic_DNA"/>
</dbReference>
<reference evidence="7 8" key="1">
    <citation type="journal article" date="2014" name="MBio">
        <title>Differential genome evolution between companion symbionts in an insect-bacterial symbiosis.</title>
        <authorList>
            <person name="Bennett G.M."/>
            <person name="McCutcheon J.P."/>
            <person name="MacDonald B.R."/>
            <person name="Romanovicz D."/>
            <person name="Moran N.A."/>
        </authorList>
    </citation>
    <scope>NUCLEOTIDE SEQUENCE [LARGE SCALE GENOMIC DNA]</scope>
    <source>
        <strain evidence="7 8">BGSS</strain>
    </source>
</reference>
<feature type="binding site" evidence="5">
    <location>
        <begin position="12"/>
        <end position="17"/>
    </location>
    <ligand>
        <name>ATP</name>
        <dbReference type="ChEBI" id="CHEBI:30616"/>
    </ligand>
</feature>
<keyword evidence="5 7" id="KW-0808">Transferase</keyword>
<dbReference type="KEGG" id="bcib:IM45_1125"/>
<comment type="pathway">
    <text evidence="5">Cofactor biosynthesis; coenzyme A biosynthesis; CoA from (R)-pantothenate: step 5/5.</text>
</comment>
<evidence type="ECO:0000256" key="2">
    <source>
        <dbReference type="ARBA" id="ARBA00022741"/>
    </source>
</evidence>
<comment type="catalytic activity">
    <reaction evidence="5">
        <text>3'-dephospho-CoA + ATP = ADP + CoA + H(+)</text>
        <dbReference type="Rhea" id="RHEA:18245"/>
        <dbReference type="ChEBI" id="CHEBI:15378"/>
        <dbReference type="ChEBI" id="CHEBI:30616"/>
        <dbReference type="ChEBI" id="CHEBI:57287"/>
        <dbReference type="ChEBI" id="CHEBI:57328"/>
        <dbReference type="ChEBI" id="CHEBI:456216"/>
        <dbReference type="EC" id="2.7.1.24"/>
    </reaction>
</comment>
<comment type="function">
    <text evidence="5">Catalyzes the phosphorylation of the 3'-hydroxyl group of dephosphocoenzyme A to form coenzyme A.</text>
</comment>
<proteinExistence type="inferred from homology"/>
<dbReference type="InterPro" id="IPR001977">
    <property type="entry name" value="Depp_CoAkinase"/>
</dbReference>
<name>A0A088NBC2_9GAMM</name>
<keyword evidence="5" id="KW-0963">Cytoplasm</keyword>
<dbReference type="PANTHER" id="PTHR10695">
    <property type="entry name" value="DEPHOSPHO-COA KINASE-RELATED"/>
    <property type="match status" value="1"/>
</dbReference>
<dbReference type="Pfam" id="PF01121">
    <property type="entry name" value="CoaE"/>
    <property type="match status" value="1"/>
</dbReference>
<keyword evidence="5 7" id="KW-0418">Kinase</keyword>
<evidence type="ECO:0000256" key="1">
    <source>
        <dbReference type="ARBA" id="ARBA00009018"/>
    </source>
</evidence>
<dbReference type="InterPro" id="IPR027417">
    <property type="entry name" value="P-loop_NTPase"/>
</dbReference>
<dbReference type="HAMAP" id="MF_00376">
    <property type="entry name" value="Dephospho_CoA_kinase"/>
    <property type="match status" value="1"/>
</dbReference>
<evidence type="ECO:0000256" key="6">
    <source>
        <dbReference type="NCBIfam" id="TIGR00152"/>
    </source>
</evidence>
<dbReference type="PANTHER" id="PTHR10695:SF46">
    <property type="entry name" value="BIFUNCTIONAL COENZYME A SYNTHASE-RELATED"/>
    <property type="match status" value="1"/>
</dbReference>
<dbReference type="AlphaFoldDB" id="A0A088NBC2"/>
<protein>
    <recommendedName>
        <fullName evidence="5 6">Dephospho-CoA kinase</fullName>
        <ecNumber evidence="5 6">2.7.1.24</ecNumber>
    </recommendedName>
    <alternativeName>
        <fullName evidence="5">Dephosphocoenzyme A kinase</fullName>
    </alternativeName>
</protein>
<accession>A0A088NBC2</accession>
<dbReference type="eggNOG" id="COG0237">
    <property type="taxonomic scope" value="Bacteria"/>
</dbReference>
<dbReference type="PROSITE" id="PS51219">
    <property type="entry name" value="DPCK"/>
    <property type="match status" value="1"/>
</dbReference>
<dbReference type="GO" id="GO:0004140">
    <property type="term" value="F:dephospho-CoA kinase activity"/>
    <property type="evidence" value="ECO:0007669"/>
    <property type="project" value="UniProtKB-UniRule"/>
</dbReference>
<evidence type="ECO:0000256" key="4">
    <source>
        <dbReference type="ARBA" id="ARBA00022993"/>
    </source>
</evidence>
<keyword evidence="4 5" id="KW-0173">Coenzyme A biosynthesis</keyword>
<dbReference type="EC" id="2.7.1.24" evidence="5 6"/>
<organism evidence="7 8">
    <name type="scientific">Candidatus Palibaumannia cicadellinicola</name>
    <dbReference type="NCBI Taxonomy" id="186490"/>
    <lineage>
        <taxon>Bacteria</taxon>
        <taxon>Pseudomonadati</taxon>
        <taxon>Pseudomonadota</taxon>
        <taxon>Gammaproteobacteria</taxon>
        <taxon>Candidatus Palibaumannia</taxon>
    </lineage>
</organism>